<dbReference type="PANTHER" id="PTHR19879">
    <property type="entry name" value="TRANSCRIPTION INITIATION FACTOR TFIID"/>
    <property type="match status" value="1"/>
</dbReference>
<keyword evidence="4" id="KW-0732">Signal</keyword>
<feature type="signal peptide" evidence="4">
    <location>
        <begin position="1"/>
        <end position="19"/>
    </location>
</feature>
<feature type="repeat" description="WD" evidence="3">
    <location>
        <begin position="361"/>
        <end position="402"/>
    </location>
</feature>
<evidence type="ECO:0000256" key="4">
    <source>
        <dbReference type="SAM" id="SignalP"/>
    </source>
</evidence>
<dbReference type="SUPFAM" id="SSF46626">
    <property type="entry name" value="Cytochrome c"/>
    <property type="match status" value="1"/>
</dbReference>
<evidence type="ECO:0000256" key="2">
    <source>
        <dbReference type="ARBA" id="ARBA00022737"/>
    </source>
</evidence>
<dbReference type="InterPro" id="IPR001680">
    <property type="entry name" value="WD40_rpt"/>
</dbReference>
<sequence precursor="true">MRSILTLLFLLVLPLEISAETTGPDYQTDVAPILKKYCAGCHNDGDREGDFSLESYASLQKGTDDGPAFLPGDAENSRLIRLLTGAAEPLMPPEDEPRPSEQEVATLKAWIEAGAKGPEGVEPDRLQLIVPSIESHAKQQPVAALDLSPDGDRLAVARYSQVTLHKAATQEGAAVAVDEGRTVGAYPGKVTSVAFSPDGSRLITASGVTGLGGVAAIWNVDDGELVREFRGHRDILYDATLSPDGTLLATCSYDKTIILWDVASGEQLRTLSGHNGAVYDVAFSPDGQFLVSASADDTCKVWRVSDGERMDTLGQPLKEAYCCTFSPDGRFIVAGGADNSLRVWRFVSKDRPRINPQVIARFAHEGPIVQLEFTPDGSKLVSVAEDRTVKVWNTRGYRELKLWENEPEVAMALTVGPAGESFVLGRMDGTLARYAIPAGPSGSGEQGPAEIEAVAVTAGDIQTVKEQEPNNTPAEAATVQVPAEISGTIAGKVGDAADFDLYRFAAKAGEEWVIEVNAARSKSPLDSFVEVLDADGNRIERVLLQAVRDSYFTFRGKNADQANDFRIFNWEEMELNEYLYANGEVVKLWLYPRGPDSGFNVYPGAGKRWGYFDTTPLAHALGEPAYIVQPHPPGTELIPNGLPVFRLYYENDDDARRQLGNDSKLFFTAPADGEYLVKIKDVRGYEQKDFSYKLAIRPRKPDFKVTLHGANPSVEPGSSKEFRVTVNRMDNFDGPIRVDISGLPRGFHATTPIVIEEGQIEAMGVIQADQDAAKPTSENAKATRVLAKAEIRGQEVVHEANNLGEIKLGEAPKLLVTILPADGGAVPVATPPDGPMEFEIQPGETIMLKVRVERSGQKGLVSFGKEGAGRNLPFGLYVDNVGLNGLLIPEDEEVRDFFITAANWVPGQSRLFHLKAAQAGGVTSQPVLLHVRGKEQVAER</sequence>
<dbReference type="Proteomes" id="UP000320496">
    <property type="component" value="Chromosome"/>
</dbReference>
<keyword evidence="1 3" id="KW-0853">WD repeat</keyword>
<gene>
    <name evidence="6" type="ORF">Mal4_53630</name>
</gene>
<dbReference type="CDD" id="cd00200">
    <property type="entry name" value="WD40"/>
    <property type="match status" value="1"/>
</dbReference>
<dbReference type="EMBL" id="CP036275">
    <property type="protein sequence ID" value="QDU40998.1"/>
    <property type="molecule type" value="Genomic_DNA"/>
</dbReference>
<evidence type="ECO:0000256" key="3">
    <source>
        <dbReference type="PROSITE-ProRule" id="PRU00221"/>
    </source>
</evidence>
<keyword evidence="2" id="KW-0677">Repeat</keyword>
<dbReference type="PROSITE" id="PS00678">
    <property type="entry name" value="WD_REPEATS_1"/>
    <property type="match status" value="2"/>
</dbReference>
<name>A0A517ZEV2_9PLAN</name>
<dbReference type="GO" id="GO:0020037">
    <property type="term" value="F:heme binding"/>
    <property type="evidence" value="ECO:0007669"/>
    <property type="project" value="InterPro"/>
</dbReference>
<dbReference type="GO" id="GO:0009055">
    <property type="term" value="F:electron transfer activity"/>
    <property type="evidence" value="ECO:0007669"/>
    <property type="project" value="InterPro"/>
</dbReference>
<accession>A0A517ZEV2</accession>
<keyword evidence="7" id="KW-1185">Reference proteome</keyword>
<dbReference type="Pfam" id="PF07635">
    <property type="entry name" value="PSCyt1"/>
    <property type="match status" value="1"/>
</dbReference>
<dbReference type="SMART" id="SM00320">
    <property type="entry name" value="WD40"/>
    <property type="match status" value="6"/>
</dbReference>
<feature type="repeat" description="WD" evidence="3">
    <location>
        <begin position="271"/>
        <end position="312"/>
    </location>
</feature>
<dbReference type="OrthoDB" id="226265at2"/>
<dbReference type="Pfam" id="PF00400">
    <property type="entry name" value="WD40"/>
    <property type="match status" value="5"/>
</dbReference>
<dbReference type="PROSITE" id="PS50294">
    <property type="entry name" value="WD_REPEATS_REGION"/>
    <property type="match status" value="4"/>
</dbReference>
<feature type="chain" id="PRO_5021841823" evidence="4">
    <location>
        <begin position="20"/>
        <end position="940"/>
    </location>
</feature>
<feature type="domain" description="Cytochrome C Planctomycete-type" evidence="5">
    <location>
        <begin position="38"/>
        <end position="95"/>
    </location>
</feature>
<evidence type="ECO:0000256" key="1">
    <source>
        <dbReference type="ARBA" id="ARBA00022574"/>
    </source>
</evidence>
<dbReference type="RefSeq" id="WP_145372229.1">
    <property type="nucleotide sequence ID" value="NZ_CP036275.1"/>
</dbReference>
<dbReference type="SUPFAM" id="SSF50978">
    <property type="entry name" value="WD40 repeat-like"/>
    <property type="match status" value="1"/>
</dbReference>
<organism evidence="6 7">
    <name type="scientific">Maioricimonas rarisocia</name>
    <dbReference type="NCBI Taxonomy" id="2528026"/>
    <lineage>
        <taxon>Bacteria</taxon>
        <taxon>Pseudomonadati</taxon>
        <taxon>Planctomycetota</taxon>
        <taxon>Planctomycetia</taxon>
        <taxon>Planctomycetales</taxon>
        <taxon>Planctomycetaceae</taxon>
        <taxon>Maioricimonas</taxon>
    </lineage>
</organism>
<dbReference type="InterPro" id="IPR036909">
    <property type="entry name" value="Cyt_c-like_dom_sf"/>
</dbReference>
<evidence type="ECO:0000313" key="6">
    <source>
        <dbReference type="EMBL" id="QDU40998.1"/>
    </source>
</evidence>
<dbReference type="InterPro" id="IPR020472">
    <property type="entry name" value="WD40_PAC1"/>
</dbReference>
<reference evidence="6 7" key="1">
    <citation type="submission" date="2019-02" db="EMBL/GenBank/DDBJ databases">
        <title>Deep-cultivation of Planctomycetes and their phenomic and genomic characterization uncovers novel biology.</title>
        <authorList>
            <person name="Wiegand S."/>
            <person name="Jogler M."/>
            <person name="Boedeker C."/>
            <person name="Pinto D."/>
            <person name="Vollmers J."/>
            <person name="Rivas-Marin E."/>
            <person name="Kohn T."/>
            <person name="Peeters S.H."/>
            <person name="Heuer A."/>
            <person name="Rast P."/>
            <person name="Oberbeckmann S."/>
            <person name="Bunk B."/>
            <person name="Jeske O."/>
            <person name="Meyerdierks A."/>
            <person name="Storesund J.E."/>
            <person name="Kallscheuer N."/>
            <person name="Luecker S."/>
            <person name="Lage O.M."/>
            <person name="Pohl T."/>
            <person name="Merkel B.J."/>
            <person name="Hornburger P."/>
            <person name="Mueller R.-W."/>
            <person name="Bruemmer F."/>
            <person name="Labrenz M."/>
            <person name="Spormann A.M."/>
            <person name="Op den Camp H."/>
            <person name="Overmann J."/>
            <person name="Amann R."/>
            <person name="Jetten M.S.M."/>
            <person name="Mascher T."/>
            <person name="Medema M.H."/>
            <person name="Devos D.P."/>
            <person name="Kaster A.-K."/>
            <person name="Ovreas L."/>
            <person name="Rohde M."/>
            <person name="Galperin M.Y."/>
            <person name="Jogler C."/>
        </authorList>
    </citation>
    <scope>NUCLEOTIDE SEQUENCE [LARGE SCALE GENOMIC DNA]</scope>
    <source>
        <strain evidence="6 7">Mal4</strain>
    </source>
</reference>
<dbReference type="PANTHER" id="PTHR19879:SF9">
    <property type="entry name" value="TRANSCRIPTION INITIATION FACTOR TFIID SUBUNIT 5"/>
    <property type="match status" value="1"/>
</dbReference>
<proteinExistence type="predicted"/>
<dbReference type="InterPro" id="IPR019775">
    <property type="entry name" value="WD40_repeat_CS"/>
</dbReference>
<feature type="repeat" description="WD" evidence="3">
    <location>
        <begin position="229"/>
        <end position="270"/>
    </location>
</feature>
<dbReference type="KEGG" id="mri:Mal4_53630"/>
<dbReference type="InterPro" id="IPR011429">
    <property type="entry name" value="Cyt_c_Planctomycete-type"/>
</dbReference>
<dbReference type="InterPro" id="IPR015943">
    <property type="entry name" value="WD40/YVTN_repeat-like_dom_sf"/>
</dbReference>
<dbReference type="Gene3D" id="2.60.120.380">
    <property type="match status" value="1"/>
</dbReference>
<dbReference type="Gene3D" id="2.130.10.10">
    <property type="entry name" value="YVTN repeat-like/Quinoprotein amine dehydrogenase"/>
    <property type="match status" value="2"/>
</dbReference>
<evidence type="ECO:0000259" key="5">
    <source>
        <dbReference type="Pfam" id="PF07635"/>
    </source>
</evidence>
<dbReference type="PRINTS" id="PR00320">
    <property type="entry name" value="GPROTEINBRPT"/>
</dbReference>
<feature type="repeat" description="WD" evidence="3">
    <location>
        <begin position="325"/>
        <end position="354"/>
    </location>
</feature>
<dbReference type="AlphaFoldDB" id="A0A517ZEV2"/>
<protein>
    <submittedName>
        <fullName evidence="6">Translocation protein TolB</fullName>
    </submittedName>
</protein>
<dbReference type="InterPro" id="IPR036322">
    <property type="entry name" value="WD40_repeat_dom_sf"/>
</dbReference>
<evidence type="ECO:0000313" key="7">
    <source>
        <dbReference type="Proteomes" id="UP000320496"/>
    </source>
</evidence>
<dbReference type="PROSITE" id="PS50082">
    <property type="entry name" value="WD_REPEATS_2"/>
    <property type="match status" value="4"/>
</dbReference>